<evidence type="ECO:0000256" key="1">
    <source>
        <dbReference type="ARBA" id="ARBA00004141"/>
    </source>
</evidence>
<keyword evidence="4" id="KW-0472">Membrane</keyword>
<accession>A0ABM3ZK53</accession>
<dbReference type="InterPro" id="IPR001828">
    <property type="entry name" value="ANF_lig-bd_rcpt"/>
</dbReference>
<dbReference type="InterPro" id="IPR000068">
    <property type="entry name" value="GPCR_3_Ca_sens_rcpt-rel"/>
</dbReference>
<evidence type="ECO:0000256" key="6">
    <source>
        <dbReference type="ARBA" id="ARBA00023180"/>
    </source>
</evidence>
<keyword evidence="8" id="KW-1185">Reference proteome</keyword>
<keyword evidence="5" id="KW-0675">Receptor</keyword>
<dbReference type="Pfam" id="PF01094">
    <property type="entry name" value="ANF_receptor"/>
    <property type="match status" value="1"/>
</dbReference>
<keyword evidence="6" id="KW-0325">Glycoprotein</keyword>
<dbReference type="SUPFAM" id="SSF53822">
    <property type="entry name" value="Periplasmic binding protein-like I"/>
    <property type="match status" value="2"/>
</dbReference>
<comment type="subcellular location">
    <subcellularLocation>
        <location evidence="1">Membrane</location>
        <topology evidence="1">Multi-pass membrane protein</topology>
    </subcellularLocation>
</comment>
<proteinExistence type="predicted"/>
<evidence type="ECO:0000313" key="9">
    <source>
        <dbReference type="RefSeq" id="XP_060548754.1"/>
    </source>
</evidence>
<dbReference type="PANTHER" id="PTHR24061">
    <property type="entry name" value="CALCIUM-SENSING RECEPTOR-RELATED"/>
    <property type="match status" value="1"/>
</dbReference>
<dbReference type="PRINTS" id="PR00248">
    <property type="entry name" value="GPCRMGR"/>
</dbReference>
<protein>
    <submittedName>
        <fullName evidence="9">Vomeronasal type-2 receptor 26-like</fullName>
    </submittedName>
</protein>
<evidence type="ECO:0000256" key="5">
    <source>
        <dbReference type="ARBA" id="ARBA00023170"/>
    </source>
</evidence>
<dbReference type="GeneID" id="132712184"/>
<dbReference type="InterPro" id="IPR028082">
    <property type="entry name" value="Peripla_BP_I"/>
</dbReference>
<sequence>MTFSENFPHDFSHNRLIAKSYQQFLAMVFAVGEVNKDLVLLPNITLGFDISDNQKVERSISIIGLSLLSTRGRMIPGYKCDRQDPLLSVIGGFIPKSSRQMASIFSIYKVPQILAYLRNIQFNNSAGDEVSFSENGLGSAQYDLLNWVFLPNQSFVPVKVGKLDAGALPGQDFIIDSDAIIWVTKVRWKEMF</sequence>
<evidence type="ECO:0000256" key="4">
    <source>
        <dbReference type="ARBA" id="ARBA00023136"/>
    </source>
</evidence>
<dbReference type="Gene3D" id="3.40.50.2300">
    <property type="match status" value="3"/>
</dbReference>
<reference evidence="9" key="1">
    <citation type="submission" date="2025-08" db="UniProtKB">
        <authorList>
            <consortium name="RefSeq"/>
        </authorList>
    </citation>
    <scope>IDENTIFICATION</scope>
    <source>
        <tissue evidence="9">Blood</tissue>
    </source>
</reference>
<evidence type="ECO:0000256" key="2">
    <source>
        <dbReference type="ARBA" id="ARBA00022692"/>
    </source>
</evidence>
<keyword evidence="2" id="KW-0812">Transmembrane</keyword>
<evidence type="ECO:0000256" key="3">
    <source>
        <dbReference type="ARBA" id="ARBA00022989"/>
    </source>
</evidence>
<feature type="domain" description="Receptor ligand binding region" evidence="7">
    <location>
        <begin position="25"/>
        <end position="113"/>
    </location>
</feature>
<gene>
    <name evidence="9" type="primary">LOC132712184</name>
</gene>
<dbReference type="InterPro" id="IPR000337">
    <property type="entry name" value="GPCR_3"/>
</dbReference>
<dbReference type="RefSeq" id="XP_060548754.1">
    <property type="nucleotide sequence ID" value="XM_060692771.1"/>
</dbReference>
<evidence type="ECO:0000259" key="7">
    <source>
        <dbReference type="Pfam" id="PF01094"/>
    </source>
</evidence>
<dbReference type="PANTHER" id="PTHR24061:SF599">
    <property type="entry name" value="G-PROTEIN COUPLED RECEPTORS FAMILY 3 PROFILE DOMAIN-CONTAINING PROTEIN"/>
    <property type="match status" value="1"/>
</dbReference>
<name>A0ABM3ZK53_PANGU</name>
<organism evidence="8 9">
    <name type="scientific">Pantherophis guttatus</name>
    <name type="common">Corn snake</name>
    <name type="synonym">Elaphe guttata</name>
    <dbReference type="NCBI Taxonomy" id="94885"/>
    <lineage>
        <taxon>Eukaryota</taxon>
        <taxon>Metazoa</taxon>
        <taxon>Chordata</taxon>
        <taxon>Craniata</taxon>
        <taxon>Vertebrata</taxon>
        <taxon>Euteleostomi</taxon>
        <taxon>Lepidosauria</taxon>
        <taxon>Squamata</taxon>
        <taxon>Bifurcata</taxon>
        <taxon>Unidentata</taxon>
        <taxon>Episquamata</taxon>
        <taxon>Toxicofera</taxon>
        <taxon>Serpentes</taxon>
        <taxon>Colubroidea</taxon>
        <taxon>Colubridae</taxon>
        <taxon>Colubrinae</taxon>
        <taxon>Pantherophis</taxon>
    </lineage>
</organism>
<evidence type="ECO:0000313" key="8">
    <source>
        <dbReference type="Proteomes" id="UP001652622"/>
    </source>
</evidence>
<keyword evidence="3" id="KW-1133">Transmembrane helix</keyword>
<dbReference type="Proteomes" id="UP001652622">
    <property type="component" value="Unplaced"/>
</dbReference>